<dbReference type="AlphaFoldDB" id="A0A4Y2E841"/>
<dbReference type="Proteomes" id="UP000499080">
    <property type="component" value="Unassembled WGS sequence"/>
</dbReference>
<gene>
    <name evidence="1" type="ORF">AVEN_72936_1</name>
</gene>
<name>A0A4Y2E841_ARAVE</name>
<evidence type="ECO:0000313" key="2">
    <source>
        <dbReference type="Proteomes" id="UP000499080"/>
    </source>
</evidence>
<keyword evidence="2" id="KW-1185">Reference proteome</keyword>
<proteinExistence type="predicted"/>
<accession>A0A4Y2E841</accession>
<feature type="non-terminal residue" evidence="1">
    <location>
        <position position="1"/>
    </location>
</feature>
<reference evidence="1 2" key="1">
    <citation type="journal article" date="2019" name="Sci. Rep.">
        <title>Orb-weaving spider Araneus ventricosus genome elucidates the spidroin gene catalogue.</title>
        <authorList>
            <person name="Kono N."/>
            <person name="Nakamura H."/>
            <person name="Ohtoshi R."/>
            <person name="Moran D.A.P."/>
            <person name="Shinohara A."/>
            <person name="Yoshida Y."/>
            <person name="Fujiwara M."/>
            <person name="Mori M."/>
            <person name="Tomita M."/>
            <person name="Arakawa K."/>
        </authorList>
    </citation>
    <scope>NUCLEOTIDE SEQUENCE [LARGE SCALE GENOMIC DNA]</scope>
</reference>
<dbReference type="EMBL" id="BGPR01091607">
    <property type="protein sequence ID" value="GBM24024.1"/>
    <property type="molecule type" value="Genomic_DNA"/>
</dbReference>
<protein>
    <submittedName>
        <fullName evidence="1">Uncharacterized protein</fullName>
    </submittedName>
</protein>
<organism evidence="1 2">
    <name type="scientific">Araneus ventricosus</name>
    <name type="common">Orbweaver spider</name>
    <name type="synonym">Epeira ventricosa</name>
    <dbReference type="NCBI Taxonomy" id="182803"/>
    <lineage>
        <taxon>Eukaryota</taxon>
        <taxon>Metazoa</taxon>
        <taxon>Ecdysozoa</taxon>
        <taxon>Arthropoda</taxon>
        <taxon>Chelicerata</taxon>
        <taxon>Arachnida</taxon>
        <taxon>Araneae</taxon>
        <taxon>Araneomorphae</taxon>
        <taxon>Entelegynae</taxon>
        <taxon>Araneoidea</taxon>
        <taxon>Araneidae</taxon>
        <taxon>Araneus</taxon>
    </lineage>
</organism>
<comment type="caution">
    <text evidence="1">The sequence shown here is derived from an EMBL/GenBank/DDBJ whole genome shotgun (WGS) entry which is preliminary data.</text>
</comment>
<sequence>VLDCLQPFSGGYERFIAHSFTMGKFTEKAFAAG</sequence>
<evidence type="ECO:0000313" key="1">
    <source>
        <dbReference type="EMBL" id="GBM24024.1"/>
    </source>
</evidence>